<reference evidence="3" key="1">
    <citation type="journal article" date="2017" name="Nat. Microbiol.">
        <title>Global analysis of biosynthetic gene clusters reveals vast potential of secondary metabolite production in Penicillium species.</title>
        <authorList>
            <person name="Nielsen J.C."/>
            <person name="Grijseels S."/>
            <person name="Prigent S."/>
            <person name="Ji B."/>
            <person name="Dainat J."/>
            <person name="Nielsen K.F."/>
            <person name="Frisvad J.C."/>
            <person name="Workman M."/>
            <person name="Nielsen J."/>
        </authorList>
    </citation>
    <scope>NUCLEOTIDE SEQUENCE [LARGE SCALE GENOMIC DNA]</scope>
    <source>
        <strain evidence="3">IBT 14082</strain>
    </source>
</reference>
<evidence type="ECO:0000313" key="2">
    <source>
        <dbReference type="EMBL" id="OQE22848.1"/>
    </source>
</evidence>
<keyword evidence="3" id="KW-1185">Reference proteome</keyword>
<gene>
    <name evidence="2" type="ORF">PENFLA_c012G03698</name>
</gene>
<dbReference type="Proteomes" id="UP000191342">
    <property type="component" value="Unassembled WGS sequence"/>
</dbReference>
<protein>
    <submittedName>
        <fullName evidence="2">Uncharacterized protein</fullName>
    </submittedName>
</protein>
<comment type="caution">
    <text evidence="2">The sequence shown here is derived from an EMBL/GenBank/DDBJ whole genome shotgun (WGS) entry which is preliminary data.</text>
</comment>
<sequence length="281" mass="32320">MPPQSRRLLEWISLKDPPNGVIPNSANFSPPSKRYKNSKNALVSPEAVRMLAIPSSECLNINQLPEWRSSRDREMFRTSELCLRLNEALATRSWSQEVACLLPDRGHIIAAHPISPPQMLYEVLTIYFPVDLDQESISSIEKFRGLPCWHIDGENPAEYPSAALKDQIPVMWKEGTCEYQGQTARRFVYFIKFVNEEGERVYKENMRYNPRGRPPWDIMLYFFGQLEDLGMIGYESLHVEFVEVVHYVSENYVPEPPSPTPKTMKCPPHNMAELEADSGDL</sequence>
<organism evidence="2 3">
    <name type="scientific">Penicillium flavigenum</name>
    <dbReference type="NCBI Taxonomy" id="254877"/>
    <lineage>
        <taxon>Eukaryota</taxon>
        <taxon>Fungi</taxon>
        <taxon>Dikarya</taxon>
        <taxon>Ascomycota</taxon>
        <taxon>Pezizomycotina</taxon>
        <taxon>Eurotiomycetes</taxon>
        <taxon>Eurotiomycetidae</taxon>
        <taxon>Eurotiales</taxon>
        <taxon>Aspergillaceae</taxon>
        <taxon>Penicillium</taxon>
    </lineage>
</organism>
<dbReference type="STRING" id="254877.A0A1V6T907"/>
<dbReference type="EMBL" id="MLQL01000012">
    <property type="protein sequence ID" value="OQE22848.1"/>
    <property type="molecule type" value="Genomic_DNA"/>
</dbReference>
<dbReference type="OrthoDB" id="4993731at2759"/>
<feature type="region of interest" description="Disordered" evidence="1">
    <location>
        <begin position="256"/>
        <end position="281"/>
    </location>
</feature>
<proteinExistence type="predicted"/>
<accession>A0A1V6T907</accession>
<evidence type="ECO:0000256" key="1">
    <source>
        <dbReference type="SAM" id="MobiDB-lite"/>
    </source>
</evidence>
<dbReference type="AlphaFoldDB" id="A0A1V6T907"/>
<name>A0A1V6T907_9EURO</name>
<evidence type="ECO:0000313" key="3">
    <source>
        <dbReference type="Proteomes" id="UP000191342"/>
    </source>
</evidence>